<evidence type="ECO:0000313" key="4">
    <source>
        <dbReference type="Proteomes" id="UP000758155"/>
    </source>
</evidence>
<protein>
    <submittedName>
        <fullName evidence="3">Uncharacterized protein</fullName>
    </submittedName>
</protein>
<sequence length="224" mass="24386">MAFHKREPSKDITTNASHATPLPTYYSQQLPRWTSKSAFEDQRPFDTKTETFEPCYPQYAAPMSIPMPRFHDIPLPPRPQPRRLPRKAVLIPCILAAVIFLLTFWLASIALGVRLFVALQPAPSNPPVQEIRIVINEDALHGSAFAYTAFVTMSAGVKLSTASVNTSPAIRDGSAIPTTTSQLDAAPTRIGDPLEAVNESTTAVPVPTSFSTSPTGFITIARVV</sequence>
<organism evidence="3 4">
    <name type="scientific">Didymella heteroderae</name>
    <dbReference type="NCBI Taxonomy" id="1769908"/>
    <lineage>
        <taxon>Eukaryota</taxon>
        <taxon>Fungi</taxon>
        <taxon>Dikarya</taxon>
        <taxon>Ascomycota</taxon>
        <taxon>Pezizomycotina</taxon>
        <taxon>Dothideomycetes</taxon>
        <taxon>Pleosporomycetidae</taxon>
        <taxon>Pleosporales</taxon>
        <taxon>Pleosporineae</taxon>
        <taxon>Didymellaceae</taxon>
        <taxon>Didymella</taxon>
    </lineage>
</organism>
<dbReference type="AlphaFoldDB" id="A0A9P5C7G1"/>
<evidence type="ECO:0000256" key="1">
    <source>
        <dbReference type="SAM" id="MobiDB-lite"/>
    </source>
</evidence>
<keyword evidence="2" id="KW-1133">Transmembrane helix</keyword>
<dbReference type="EMBL" id="SWKV01000001">
    <property type="protein sequence ID" value="KAF3048127.1"/>
    <property type="molecule type" value="Genomic_DNA"/>
</dbReference>
<feature type="compositionally biased region" description="Basic and acidic residues" evidence="1">
    <location>
        <begin position="1"/>
        <end position="10"/>
    </location>
</feature>
<feature type="region of interest" description="Disordered" evidence="1">
    <location>
        <begin position="1"/>
        <end position="22"/>
    </location>
</feature>
<reference evidence="3" key="1">
    <citation type="submission" date="2019-04" db="EMBL/GenBank/DDBJ databases">
        <title>Sequencing of skin fungus with MAO and IRED activity.</title>
        <authorList>
            <person name="Marsaioli A.J."/>
            <person name="Bonatto J.M.C."/>
            <person name="Reis Junior O."/>
        </authorList>
    </citation>
    <scope>NUCLEOTIDE SEQUENCE</scope>
    <source>
        <strain evidence="3">28M1</strain>
    </source>
</reference>
<evidence type="ECO:0000256" key="2">
    <source>
        <dbReference type="SAM" id="Phobius"/>
    </source>
</evidence>
<comment type="caution">
    <text evidence="3">The sequence shown here is derived from an EMBL/GenBank/DDBJ whole genome shotgun (WGS) entry which is preliminary data.</text>
</comment>
<accession>A0A9P5C7G1</accession>
<proteinExistence type="predicted"/>
<keyword evidence="2" id="KW-0472">Membrane</keyword>
<dbReference type="Proteomes" id="UP000758155">
    <property type="component" value="Unassembled WGS sequence"/>
</dbReference>
<dbReference type="OrthoDB" id="3799173at2759"/>
<evidence type="ECO:0000313" key="3">
    <source>
        <dbReference type="EMBL" id="KAF3048127.1"/>
    </source>
</evidence>
<keyword evidence="2" id="KW-0812">Transmembrane</keyword>
<feature type="transmembrane region" description="Helical" evidence="2">
    <location>
        <begin position="88"/>
        <end position="117"/>
    </location>
</feature>
<keyword evidence="4" id="KW-1185">Reference proteome</keyword>
<gene>
    <name evidence="3" type="ORF">E8E12_010618</name>
</gene>
<name>A0A9P5C7G1_9PLEO</name>